<evidence type="ECO:0000256" key="2">
    <source>
        <dbReference type="ARBA" id="ARBA00022730"/>
    </source>
</evidence>
<evidence type="ECO:0000256" key="3">
    <source>
        <dbReference type="ARBA" id="ARBA00022884"/>
    </source>
</evidence>
<dbReference type="Proteomes" id="UP001337580">
    <property type="component" value="Chromosome"/>
</dbReference>
<dbReference type="GO" id="GO:0003735">
    <property type="term" value="F:structural constituent of ribosome"/>
    <property type="evidence" value="ECO:0007669"/>
    <property type="project" value="UniProtKB-UniRule"/>
</dbReference>
<gene>
    <name evidence="7" type="primary">rplC</name>
    <name evidence="10" type="ORF">CfP315_0096</name>
</gene>
<dbReference type="GO" id="GO:0006412">
    <property type="term" value="P:translation"/>
    <property type="evidence" value="ECO:0007669"/>
    <property type="project" value="UniProtKB-UniRule"/>
</dbReference>
<keyword evidence="4 7" id="KW-0689">Ribosomal protein</keyword>
<dbReference type="Gene3D" id="2.40.30.10">
    <property type="entry name" value="Translation factors"/>
    <property type="match status" value="1"/>
</dbReference>
<dbReference type="AlphaFoldDB" id="A0AA48HUH3"/>
<dbReference type="EMBL" id="AP027924">
    <property type="protein sequence ID" value="BED91593.1"/>
    <property type="molecule type" value="Genomic_DNA"/>
</dbReference>
<name>A0AA48HUH3_9FIRM</name>
<dbReference type="InterPro" id="IPR019926">
    <property type="entry name" value="Ribosomal_uL3_CS"/>
</dbReference>
<evidence type="ECO:0000256" key="6">
    <source>
        <dbReference type="ARBA" id="ARBA00035243"/>
    </source>
</evidence>
<evidence type="ECO:0000256" key="4">
    <source>
        <dbReference type="ARBA" id="ARBA00022980"/>
    </source>
</evidence>
<dbReference type="InterPro" id="IPR000597">
    <property type="entry name" value="Ribosomal_uL3"/>
</dbReference>
<dbReference type="PANTHER" id="PTHR11229:SF16">
    <property type="entry name" value="LARGE RIBOSOMAL SUBUNIT PROTEIN UL3C"/>
    <property type="match status" value="1"/>
</dbReference>
<dbReference type="HAMAP" id="MF_01325_B">
    <property type="entry name" value="Ribosomal_uL3_B"/>
    <property type="match status" value="1"/>
</dbReference>
<comment type="function">
    <text evidence="7 9">One of the primary rRNA binding proteins, it binds directly near the 3'-end of the 23S rRNA, where it nucleates assembly of the 50S subunit.</text>
</comment>
<protein>
    <recommendedName>
        <fullName evidence="6 7">Large ribosomal subunit protein uL3</fullName>
    </recommendedName>
</protein>
<evidence type="ECO:0000256" key="8">
    <source>
        <dbReference type="RuleBase" id="RU003905"/>
    </source>
</evidence>
<sequence length="211" mass="23341">MKKAIIGKKVGMTHFFSDSGNFIPITVIDTSSCLVIEKKTIEKNGYNASKIGFGEVNKKRLTKPLKVFFEKNKLEPRRVLHEFKLDDCKIYDIGETLGPEIFSVGEKVDVTSNSKGKGWAGVIKRWNFHRLKESHGTGPVSRHGGSIGACTRPSRVFKGKKMSGHLGNEKTTIQNLEVVKIDAKKKLMAVKGSVPGPRGCVVFIKNTVKVK</sequence>
<dbReference type="GO" id="GO:0022625">
    <property type="term" value="C:cytosolic large ribosomal subunit"/>
    <property type="evidence" value="ECO:0007669"/>
    <property type="project" value="TreeGrafter"/>
</dbReference>
<evidence type="ECO:0000313" key="10">
    <source>
        <dbReference type="EMBL" id="BED91593.1"/>
    </source>
</evidence>
<accession>A0AA48HUH3</accession>
<dbReference type="InterPro" id="IPR009000">
    <property type="entry name" value="Transl_B-barrel_sf"/>
</dbReference>
<evidence type="ECO:0000256" key="1">
    <source>
        <dbReference type="ARBA" id="ARBA00006540"/>
    </source>
</evidence>
<dbReference type="GO" id="GO:0019843">
    <property type="term" value="F:rRNA binding"/>
    <property type="evidence" value="ECO:0007669"/>
    <property type="project" value="UniProtKB-UniRule"/>
</dbReference>
<keyword evidence="2 7" id="KW-0699">rRNA-binding</keyword>
<dbReference type="NCBIfam" id="TIGR03625">
    <property type="entry name" value="L3_bact"/>
    <property type="match status" value="1"/>
</dbReference>
<evidence type="ECO:0000256" key="9">
    <source>
        <dbReference type="RuleBase" id="RU003906"/>
    </source>
</evidence>
<dbReference type="Gene3D" id="3.30.160.810">
    <property type="match status" value="1"/>
</dbReference>
<organism evidence="10">
    <name type="scientific">Candidatus Improbicoccus pseudotrichonymphae</name>
    <dbReference type="NCBI Taxonomy" id="3033792"/>
    <lineage>
        <taxon>Bacteria</taxon>
        <taxon>Bacillati</taxon>
        <taxon>Bacillota</taxon>
        <taxon>Clostridia</taxon>
        <taxon>Candidatus Improbicoccus</taxon>
    </lineage>
</organism>
<dbReference type="KEGG" id="ips:CfP315_0096"/>
<dbReference type="FunFam" id="2.40.30.10:FF:000004">
    <property type="entry name" value="50S ribosomal protein L3"/>
    <property type="match status" value="1"/>
</dbReference>
<keyword evidence="3 7" id="KW-0694">RNA-binding</keyword>
<proteinExistence type="inferred from homology"/>
<comment type="similarity">
    <text evidence="1 7 8">Belongs to the universal ribosomal protein uL3 family.</text>
</comment>
<dbReference type="InterPro" id="IPR019927">
    <property type="entry name" value="Ribosomal_uL3_bac/org-type"/>
</dbReference>
<comment type="subunit">
    <text evidence="7 9">Part of the 50S ribosomal subunit. Forms a cluster with proteins L14 and L19.</text>
</comment>
<evidence type="ECO:0000256" key="7">
    <source>
        <dbReference type="HAMAP-Rule" id="MF_01325"/>
    </source>
</evidence>
<dbReference type="Pfam" id="PF00297">
    <property type="entry name" value="Ribosomal_L3"/>
    <property type="match status" value="1"/>
</dbReference>
<keyword evidence="5 7" id="KW-0687">Ribonucleoprotein</keyword>
<dbReference type="SUPFAM" id="SSF50447">
    <property type="entry name" value="Translation proteins"/>
    <property type="match status" value="1"/>
</dbReference>
<evidence type="ECO:0000256" key="5">
    <source>
        <dbReference type="ARBA" id="ARBA00023274"/>
    </source>
</evidence>
<reference evidence="10" key="1">
    <citation type="journal article" date="2023" name="ISME J.">
        <title>Emergence of putative energy parasites within Clostridia revealed by genome analysis of a novel endosymbiotic clade.</title>
        <authorList>
            <person name="Takahashi K."/>
            <person name="Kuwahara H."/>
            <person name="Horikawa Y."/>
            <person name="Izawa K."/>
            <person name="Kato D."/>
            <person name="Inagaki T."/>
            <person name="Yuki M."/>
            <person name="Ohkuma M."/>
            <person name="Hongoh Y."/>
        </authorList>
    </citation>
    <scope>NUCLEOTIDE SEQUENCE</scope>
    <source>
        <strain evidence="10">CfP3-15</strain>
    </source>
</reference>
<dbReference type="PROSITE" id="PS00474">
    <property type="entry name" value="RIBOSOMAL_L3"/>
    <property type="match status" value="1"/>
</dbReference>
<dbReference type="PANTHER" id="PTHR11229">
    <property type="entry name" value="50S RIBOSOMAL PROTEIN L3"/>
    <property type="match status" value="1"/>
</dbReference>